<dbReference type="InterPro" id="IPR022385">
    <property type="entry name" value="Rhs_assc_core"/>
</dbReference>
<evidence type="ECO:0000313" key="1">
    <source>
        <dbReference type="EMBL" id="MFC4230610.1"/>
    </source>
</evidence>
<protein>
    <submittedName>
        <fullName evidence="1">RHS repeat-associated core domain-containing protein</fullName>
    </submittedName>
</protein>
<accession>A0ABV8PTP9</accession>
<dbReference type="PANTHER" id="PTHR32305">
    <property type="match status" value="1"/>
</dbReference>
<dbReference type="EMBL" id="JBHSDC010000002">
    <property type="protein sequence ID" value="MFC4230610.1"/>
    <property type="molecule type" value="Genomic_DNA"/>
</dbReference>
<dbReference type="InterPro" id="IPR050708">
    <property type="entry name" value="T6SS_VgrG/RHS"/>
</dbReference>
<dbReference type="NCBIfam" id="TIGR03696">
    <property type="entry name" value="Rhs_assc_core"/>
    <property type="match status" value="1"/>
</dbReference>
<gene>
    <name evidence="1" type="ORF">ACFOW1_01820</name>
</gene>
<dbReference type="Gene3D" id="2.180.10.10">
    <property type="entry name" value="RHS repeat-associated core"/>
    <property type="match status" value="1"/>
</dbReference>
<evidence type="ECO:0000313" key="2">
    <source>
        <dbReference type="Proteomes" id="UP001595906"/>
    </source>
</evidence>
<keyword evidence="2" id="KW-1185">Reference proteome</keyword>
<dbReference type="PANTHER" id="PTHR32305:SF15">
    <property type="entry name" value="PROTEIN RHSA-RELATED"/>
    <property type="match status" value="1"/>
</dbReference>
<dbReference type="Proteomes" id="UP001595906">
    <property type="component" value="Unassembled WGS sequence"/>
</dbReference>
<comment type="caution">
    <text evidence="1">The sequence shown here is derived from an EMBL/GenBank/DDBJ whole genome shotgun (WGS) entry which is preliminary data.</text>
</comment>
<proteinExistence type="predicted"/>
<reference evidence="2" key="1">
    <citation type="journal article" date="2019" name="Int. J. Syst. Evol. Microbiol.">
        <title>The Global Catalogue of Microorganisms (GCM) 10K type strain sequencing project: providing services to taxonomists for standard genome sequencing and annotation.</title>
        <authorList>
            <consortium name="The Broad Institute Genomics Platform"/>
            <consortium name="The Broad Institute Genome Sequencing Center for Infectious Disease"/>
            <person name="Wu L."/>
            <person name="Ma J."/>
        </authorList>
    </citation>
    <scope>NUCLEOTIDE SEQUENCE [LARGE SCALE GENOMIC DNA]</scope>
    <source>
        <strain evidence="2">CECT 8010</strain>
    </source>
</reference>
<name>A0ABV8PTP9_9BACT</name>
<organism evidence="1 2">
    <name type="scientific">Parasediminibacterium paludis</name>
    <dbReference type="NCBI Taxonomy" id="908966"/>
    <lineage>
        <taxon>Bacteria</taxon>
        <taxon>Pseudomonadati</taxon>
        <taxon>Bacteroidota</taxon>
        <taxon>Chitinophagia</taxon>
        <taxon>Chitinophagales</taxon>
        <taxon>Chitinophagaceae</taxon>
        <taxon>Parasediminibacterium</taxon>
    </lineage>
</organism>
<sequence length="660" mass="73084">MYQQINTATPTLQFFGHEEGRFRPSTYAAAFGGFAADYFIKDHLGNTRTVLTDEQITNIYPAATLEDGAVATEQNYYNINTADIVDKSTLRDFQYPPDNTFNYANNNKIPNPNPNSNTGYTSSKLYRLNASNGDKIGLGITLQVMAGDKIDIFGNSYWKDFNTGGNNANSNFTPNIIASSFAGTHGSGGTSQEAFYGIQNQVTSYDYWAIYYGFLQYATGRNTYTNNPNLTTPKAFINYMIFDEQYNLVTSGCGSSAVGGPNTVKSHHDDGAMQGIAIPKNGYIYIFCSNESPVDVFFDNLQVVQTKGLLVEETHYYPFGLTMAGISSKAFNNSPTNRFKFNGKEEQRQEFSDGSGLEWLDFGARMYDNQIGRWNHIDAKSELYFNWSPYNYALNTPVNAIDPDGKLVIFINGMAGSSQQGNSSYWRRTRTVIDRSISLGSSSFGIPLSRDTYKTVVENFDEQVMNHFNDKKSMYLDGSVGGVGTIFSSPDFYTGEYNNLNSAFRYNAGYNDGEAQVAAIIQSLAKSNGVITESIKVVAHSMGGAYGKGFIQAIIDYAKKHPDECIGLRITEFDFASFQQNQSSNKGVKGTSLKQYDNKGDVVVGKGLYGSEFATEEGAEERVMDNSSGKGHFIFDFLDKIKNLSEGTYIFQNGEFVKVK</sequence>
<dbReference type="RefSeq" id="WP_379011889.1">
    <property type="nucleotide sequence ID" value="NZ_JBHSDC010000002.1"/>
</dbReference>